<dbReference type="Proteomes" id="UP001213000">
    <property type="component" value="Unassembled WGS sequence"/>
</dbReference>
<feature type="region of interest" description="Disordered" evidence="1">
    <location>
        <begin position="45"/>
        <end position="105"/>
    </location>
</feature>
<dbReference type="AlphaFoldDB" id="A0AAD5VNB7"/>
<dbReference type="EMBL" id="JANIEX010000912">
    <property type="protein sequence ID" value="KAJ3562100.1"/>
    <property type="molecule type" value="Genomic_DNA"/>
</dbReference>
<protein>
    <submittedName>
        <fullName evidence="2">Uncharacterized protein</fullName>
    </submittedName>
</protein>
<keyword evidence="3" id="KW-1185">Reference proteome</keyword>
<feature type="region of interest" description="Disordered" evidence="1">
    <location>
        <begin position="1"/>
        <end position="26"/>
    </location>
</feature>
<proteinExistence type="predicted"/>
<reference evidence="2" key="1">
    <citation type="submission" date="2022-07" db="EMBL/GenBank/DDBJ databases">
        <title>Genome Sequence of Leucocoprinus birnbaumii.</title>
        <authorList>
            <person name="Buettner E."/>
        </authorList>
    </citation>
    <scope>NUCLEOTIDE SEQUENCE</scope>
    <source>
        <strain evidence="2">VT141</strain>
    </source>
</reference>
<name>A0AAD5VNB7_9AGAR</name>
<accession>A0AAD5VNB7</accession>
<feature type="compositionally biased region" description="Polar residues" evidence="1">
    <location>
        <begin position="68"/>
        <end position="88"/>
    </location>
</feature>
<evidence type="ECO:0000313" key="2">
    <source>
        <dbReference type="EMBL" id="KAJ3562100.1"/>
    </source>
</evidence>
<feature type="compositionally biased region" description="Low complexity" evidence="1">
    <location>
        <begin position="10"/>
        <end position="21"/>
    </location>
</feature>
<evidence type="ECO:0000256" key="1">
    <source>
        <dbReference type="SAM" id="MobiDB-lite"/>
    </source>
</evidence>
<evidence type="ECO:0000313" key="3">
    <source>
        <dbReference type="Proteomes" id="UP001213000"/>
    </source>
</evidence>
<organism evidence="2 3">
    <name type="scientific">Leucocoprinus birnbaumii</name>
    <dbReference type="NCBI Taxonomy" id="56174"/>
    <lineage>
        <taxon>Eukaryota</taxon>
        <taxon>Fungi</taxon>
        <taxon>Dikarya</taxon>
        <taxon>Basidiomycota</taxon>
        <taxon>Agaricomycotina</taxon>
        <taxon>Agaricomycetes</taxon>
        <taxon>Agaricomycetidae</taxon>
        <taxon>Agaricales</taxon>
        <taxon>Agaricineae</taxon>
        <taxon>Agaricaceae</taxon>
        <taxon>Leucocoprinus</taxon>
    </lineage>
</organism>
<comment type="caution">
    <text evidence="2">The sequence shown here is derived from an EMBL/GenBank/DDBJ whole genome shotgun (WGS) entry which is preliminary data.</text>
</comment>
<gene>
    <name evidence="2" type="ORF">NP233_g9785</name>
</gene>
<sequence length="142" mass="15402">MPIANKSLVSSQASSSTMPTSLDTDFSVNPFPSHTRTLAYNLYGNDHLFSPSPSPPSPLSQQPAPNMEQCSLTTDTTFSESAPTTPQTHQERAVQTEGAVHKRKRSSRDFIFMSKVGSGSDVQLTLNFCRHGISVDEAVSVK</sequence>